<keyword evidence="2" id="KW-0472">Membrane</keyword>
<dbReference type="InterPro" id="IPR019734">
    <property type="entry name" value="TPR_rpt"/>
</dbReference>
<dbReference type="InterPro" id="IPR011990">
    <property type="entry name" value="TPR-like_helical_dom_sf"/>
</dbReference>
<proteinExistence type="predicted"/>
<name>A0ABP7WHZ6_9SPHI</name>
<dbReference type="Proteomes" id="UP001500841">
    <property type="component" value="Unassembled WGS sequence"/>
</dbReference>
<evidence type="ECO:0000259" key="3">
    <source>
        <dbReference type="PROSITE" id="PS51781"/>
    </source>
</evidence>
<dbReference type="SUPFAM" id="SSF48452">
    <property type="entry name" value="TPR-like"/>
    <property type="match status" value="1"/>
</dbReference>
<evidence type="ECO:0000256" key="2">
    <source>
        <dbReference type="SAM" id="Phobius"/>
    </source>
</evidence>
<evidence type="ECO:0000313" key="4">
    <source>
        <dbReference type="EMBL" id="GAA4089506.1"/>
    </source>
</evidence>
<evidence type="ECO:0000313" key="5">
    <source>
        <dbReference type="Proteomes" id="UP001500841"/>
    </source>
</evidence>
<dbReference type="PROSITE" id="PS50293">
    <property type="entry name" value="TPR_REGION"/>
    <property type="match status" value="1"/>
</dbReference>
<feature type="repeat" description="TPR" evidence="1">
    <location>
        <begin position="48"/>
        <end position="81"/>
    </location>
</feature>
<reference evidence="5" key="1">
    <citation type="journal article" date="2019" name="Int. J. Syst. Evol. Microbiol.">
        <title>The Global Catalogue of Microorganisms (GCM) 10K type strain sequencing project: providing services to taxonomists for standard genome sequencing and annotation.</title>
        <authorList>
            <consortium name="The Broad Institute Genomics Platform"/>
            <consortium name="The Broad Institute Genome Sequencing Center for Infectious Disease"/>
            <person name="Wu L."/>
            <person name="Ma J."/>
        </authorList>
    </citation>
    <scope>NUCLEOTIDE SEQUENCE [LARGE SCALE GENOMIC DNA]</scope>
    <source>
        <strain evidence="5">JCM 17085</strain>
    </source>
</reference>
<comment type="caution">
    <text evidence="4">The sequence shown here is derived from an EMBL/GenBank/DDBJ whole genome shotgun (WGS) entry which is preliminary data.</text>
</comment>
<feature type="domain" description="SH3b" evidence="3">
    <location>
        <begin position="180"/>
        <end position="244"/>
    </location>
</feature>
<dbReference type="Gene3D" id="2.30.30.40">
    <property type="entry name" value="SH3 Domains"/>
    <property type="match status" value="1"/>
</dbReference>
<dbReference type="Gene3D" id="1.25.40.10">
    <property type="entry name" value="Tetratricopeptide repeat domain"/>
    <property type="match status" value="1"/>
</dbReference>
<dbReference type="PROSITE" id="PS50005">
    <property type="entry name" value="TPR"/>
    <property type="match status" value="1"/>
</dbReference>
<keyword evidence="2" id="KW-1133">Transmembrane helix</keyword>
<keyword evidence="5" id="KW-1185">Reference proteome</keyword>
<sequence>MIFSPALSFGADNQQQLFKKANALYAKSQYKQAADAYQQILDAGYQSAGVYFNLGNAHYKQGELPDALLYYEKARRLAPGDDDINFNIRLANSKTVDKIDEVPEFFLSRWWKGFILSFSADKLATTAIILMLVGSALLIWYFFAIASGLKKFSFFSAIFFFFLAICTVTIAASQLSYFDSNKQAIVFTPSVNVKTSPADAVSTAFVLHEGTKVNVLGSNGGGWLKIKLANGNEGWIKTADVKAI</sequence>
<accession>A0ABP7WHZ6</accession>
<keyword evidence="2" id="KW-0812">Transmembrane</keyword>
<dbReference type="Pfam" id="PF08239">
    <property type="entry name" value="SH3_3"/>
    <property type="match status" value="1"/>
</dbReference>
<dbReference type="EMBL" id="BAABCV010000003">
    <property type="protein sequence ID" value="GAA4089506.1"/>
    <property type="molecule type" value="Genomic_DNA"/>
</dbReference>
<dbReference type="InterPro" id="IPR003646">
    <property type="entry name" value="SH3-like_bac-type"/>
</dbReference>
<feature type="transmembrane region" description="Helical" evidence="2">
    <location>
        <begin position="152"/>
        <end position="172"/>
    </location>
</feature>
<feature type="transmembrane region" description="Helical" evidence="2">
    <location>
        <begin position="123"/>
        <end position="146"/>
    </location>
</feature>
<gene>
    <name evidence="4" type="ORF">GCM10022392_08560</name>
</gene>
<dbReference type="SMART" id="SM00028">
    <property type="entry name" value="TPR"/>
    <property type="match status" value="2"/>
</dbReference>
<dbReference type="SMART" id="SM00287">
    <property type="entry name" value="SH3b"/>
    <property type="match status" value="1"/>
</dbReference>
<keyword evidence="1" id="KW-0802">TPR repeat</keyword>
<dbReference type="PROSITE" id="PS51781">
    <property type="entry name" value="SH3B"/>
    <property type="match status" value="1"/>
</dbReference>
<protein>
    <submittedName>
        <fullName evidence="4">Tetratricopeptide repeat protein</fullName>
    </submittedName>
</protein>
<dbReference type="Pfam" id="PF13432">
    <property type="entry name" value="TPR_16"/>
    <property type="match status" value="1"/>
</dbReference>
<evidence type="ECO:0000256" key="1">
    <source>
        <dbReference type="PROSITE-ProRule" id="PRU00339"/>
    </source>
</evidence>
<organism evidence="4 5">
    <name type="scientific">Mucilaginibacter panaciglaebae</name>
    <dbReference type="NCBI Taxonomy" id="502331"/>
    <lineage>
        <taxon>Bacteria</taxon>
        <taxon>Pseudomonadati</taxon>
        <taxon>Bacteroidota</taxon>
        <taxon>Sphingobacteriia</taxon>
        <taxon>Sphingobacteriales</taxon>
        <taxon>Sphingobacteriaceae</taxon>
        <taxon>Mucilaginibacter</taxon>
    </lineage>
</organism>